<dbReference type="Proteomes" id="UP000460221">
    <property type="component" value="Unassembled WGS sequence"/>
</dbReference>
<reference evidence="3 4" key="1">
    <citation type="submission" date="2019-11" db="EMBL/GenBank/DDBJ databases">
        <authorList>
            <person name="Jiang L.-Q."/>
        </authorList>
    </citation>
    <scope>NUCLEOTIDE SEQUENCE [LARGE SCALE GENOMIC DNA]</scope>
    <source>
        <strain evidence="3 4">YIM 132087</strain>
    </source>
</reference>
<evidence type="ECO:0000313" key="4">
    <source>
        <dbReference type="Proteomes" id="UP000460221"/>
    </source>
</evidence>
<accession>A0A7K1FKE5</accession>
<gene>
    <name evidence="3" type="ORF">GIS00_11425</name>
</gene>
<dbReference type="Pfam" id="PF13539">
    <property type="entry name" value="Peptidase_M15_4"/>
    <property type="match status" value="1"/>
</dbReference>
<organism evidence="3 4">
    <name type="scientific">Nakamurella alba</name>
    <dbReference type="NCBI Taxonomy" id="2665158"/>
    <lineage>
        <taxon>Bacteria</taxon>
        <taxon>Bacillati</taxon>
        <taxon>Actinomycetota</taxon>
        <taxon>Actinomycetes</taxon>
        <taxon>Nakamurellales</taxon>
        <taxon>Nakamurellaceae</taxon>
        <taxon>Nakamurella</taxon>
    </lineage>
</organism>
<evidence type="ECO:0000313" key="3">
    <source>
        <dbReference type="EMBL" id="MTD14556.1"/>
    </source>
</evidence>
<dbReference type="AlphaFoldDB" id="A0A7K1FKE5"/>
<comment type="caution">
    <text evidence="3">The sequence shown here is derived from an EMBL/GenBank/DDBJ whole genome shotgun (WGS) entry which is preliminary data.</text>
</comment>
<feature type="region of interest" description="Disordered" evidence="1">
    <location>
        <begin position="1"/>
        <end position="53"/>
    </location>
</feature>
<proteinExistence type="predicted"/>
<dbReference type="GO" id="GO:0008233">
    <property type="term" value="F:peptidase activity"/>
    <property type="evidence" value="ECO:0007669"/>
    <property type="project" value="InterPro"/>
</dbReference>
<dbReference type="CDD" id="cd14845">
    <property type="entry name" value="L-Ala-D-Glu_peptidase_like"/>
    <property type="match status" value="1"/>
</dbReference>
<evidence type="ECO:0000259" key="2">
    <source>
        <dbReference type="Pfam" id="PF13539"/>
    </source>
</evidence>
<dbReference type="InterPro" id="IPR009045">
    <property type="entry name" value="Zn_M74/Hedgehog-like"/>
</dbReference>
<dbReference type="Gene3D" id="3.30.1380.10">
    <property type="match status" value="1"/>
</dbReference>
<keyword evidence="4" id="KW-1185">Reference proteome</keyword>
<protein>
    <submittedName>
        <fullName evidence="3">M15 family peptidase</fullName>
    </submittedName>
</protein>
<evidence type="ECO:0000256" key="1">
    <source>
        <dbReference type="SAM" id="MobiDB-lite"/>
    </source>
</evidence>
<dbReference type="EMBL" id="WLYK01000003">
    <property type="protein sequence ID" value="MTD14556.1"/>
    <property type="molecule type" value="Genomic_DNA"/>
</dbReference>
<name>A0A7K1FKE5_9ACTN</name>
<dbReference type="InterPro" id="IPR039561">
    <property type="entry name" value="Peptidase_M15C"/>
</dbReference>
<feature type="domain" description="Peptidase M15C" evidence="2">
    <location>
        <begin position="155"/>
        <end position="230"/>
    </location>
</feature>
<feature type="compositionally biased region" description="Low complexity" evidence="1">
    <location>
        <begin position="1"/>
        <end position="32"/>
    </location>
</feature>
<dbReference type="SUPFAM" id="SSF55166">
    <property type="entry name" value="Hedgehog/DD-peptidase"/>
    <property type="match status" value="1"/>
</dbReference>
<sequence length="234" mass="24855">MNTPAGPTGSTATTTATPTRPATTRVSTTTPSPTGPPTPSRPTTTPTGAFTSTRSGIDTALAARMSTSWRAGCPVPLSELTYLTMTYRGFDGEAHTGEMVVATAVADDVVEVFRQLYAAGFPIARMRLVDDFGGDDDASMAADNTSAFNCRRTTSGSGWSQHSYGRAIDINPVENPYLSDDLVLPTDEFVDRPEAPGVIRDGDACVQAFASVGWSWGGDWSDPVDYQHFSQNGR</sequence>
<feature type="compositionally biased region" description="Low complexity" evidence="1">
    <location>
        <begin position="41"/>
        <end position="53"/>
    </location>
</feature>